<dbReference type="EMBL" id="HBGA01143741">
    <property type="protein sequence ID" value="CAD9041391.1"/>
    <property type="molecule type" value="Transcribed_RNA"/>
</dbReference>
<accession>A0A7S1JF52</accession>
<name>A0A7S1JF52_9EUGL</name>
<protein>
    <submittedName>
        <fullName evidence="1">Uncharacterized protein</fullName>
    </submittedName>
</protein>
<dbReference type="AlphaFoldDB" id="A0A7S1JF52"/>
<organism evidence="1">
    <name type="scientific">Eutreptiella gymnastica</name>
    <dbReference type="NCBI Taxonomy" id="73025"/>
    <lineage>
        <taxon>Eukaryota</taxon>
        <taxon>Discoba</taxon>
        <taxon>Euglenozoa</taxon>
        <taxon>Euglenida</taxon>
        <taxon>Spirocuta</taxon>
        <taxon>Euglenophyceae</taxon>
        <taxon>Eutreptiales</taxon>
        <taxon>Eutreptiaceae</taxon>
        <taxon>Eutreptiella</taxon>
    </lineage>
</organism>
<evidence type="ECO:0000313" key="1">
    <source>
        <dbReference type="EMBL" id="CAD9041391.1"/>
    </source>
</evidence>
<reference evidence="1" key="1">
    <citation type="submission" date="2021-01" db="EMBL/GenBank/DDBJ databases">
        <authorList>
            <person name="Corre E."/>
            <person name="Pelletier E."/>
            <person name="Niang G."/>
            <person name="Scheremetjew M."/>
            <person name="Finn R."/>
            <person name="Kale V."/>
            <person name="Holt S."/>
            <person name="Cochrane G."/>
            <person name="Meng A."/>
            <person name="Brown T."/>
            <person name="Cohen L."/>
        </authorList>
    </citation>
    <scope>NUCLEOTIDE SEQUENCE</scope>
    <source>
        <strain evidence="1">NIES-381</strain>
    </source>
</reference>
<gene>
    <name evidence="1" type="ORF">EGYM00392_LOCUS52566</name>
</gene>
<proteinExistence type="predicted"/>
<sequence>MLACNGIQLDWGFFASVLVKLSQLLLSTVSLVLSRLCLLFAHIVDFLFDIGWGDMKEGVVGKLWGHMKGLNASSWESLFHDSTSPMPRQRSLDPELLTKGLWDIGMVEVPPHIWEEVIPESFEAACQK</sequence>